<feature type="active site" description="Proton donor/acceptor" evidence="9">
    <location>
        <position position="174"/>
    </location>
</feature>
<dbReference type="GO" id="GO:0005737">
    <property type="term" value="C:cytoplasm"/>
    <property type="evidence" value="ECO:0007669"/>
    <property type="project" value="UniProtKB-SubCell"/>
</dbReference>
<evidence type="ECO:0000256" key="3">
    <source>
        <dbReference type="ARBA" id="ARBA00006324"/>
    </source>
</evidence>
<evidence type="ECO:0000256" key="11">
    <source>
        <dbReference type="SAM" id="SignalP"/>
    </source>
</evidence>
<feature type="chain" id="PRO_5042119635" description="4-hydroxy-tetrahydrodipicolinate synthase" evidence="11">
    <location>
        <begin position="21"/>
        <end position="350"/>
    </location>
</feature>
<dbReference type="Pfam" id="PF00701">
    <property type="entry name" value="DHDPS"/>
    <property type="match status" value="1"/>
</dbReference>
<dbReference type="AlphaFoldDB" id="A0AAE0C8S1"/>
<dbReference type="GO" id="GO:0008747">
    <property type="term" value="F:N-acetylneuraminate lyase activity"/>
    <property type="evidence" value="ECO:0007669"/>
    <property type="project" value="UniProtKB-EC"/>
</dbReference>
<name>A0AAE0C8S1_9CHLO</name>
<evidence type="ECO:0000256" key="1">
    <source>
        <dbReference type="ARBA" id="ARBA00004496"/>
    </source>
</evidence>
<organism evidence="12 13">
    <name type="scientific">Cymbomonas tetramitiformis</name>
    <dbReference type="NCBI Taxonomy" id="36881"/>
    <lineage>
        <taxon>Eukaryota</taxon>
        <taxon>Viridiplantae</taxon>
        <taxon>Chlorophyta</taxon>
        <taxon>Pyramimonadophyceae</taxon>
        <taxon>Pyramimonadales</taxon>
        <taxon>Pyramimonadaceae</taxon>
        <taxon>Cymbomonas</taxon>
    </lineage>
</organism>
<comment type="caution">
    <text evidence="12">The sequence shown here is derived from an EMBL/GenBank/DDBJ whole genome shotgun (WGS) entry which is preliminary data.</text>
</comment>
<dbReference type="PANTHER" id="PTHR12128">
    <property type="entry name" value="DIHYDRODIPICOLINATE SYNTHASE"/>
    <property type="match status" value="1"/>
</dbReference>
<keyword evidence="6" id="KW-0119">Carbohydrate metabolism</keyword>
<keyword evidence="5 8" id="KW-0456">Lyase</keyword>
<dbReference type="Proteomes" id="UP001190700">
    <property type="component" value="Unassembled WGS sequence"/>
</dbReference>
<comment type="catalytic activity">
    <reaction evidence="7">
        <text>aceneuramate = aldehydo-N-acetyl-D-mannosamine + pyruvate</text>
        <dbReference type="Rhea" id="RHEA:23296"/>
        <dbReference type="ChEBI" id="CHEBI:15361"/>
        <dbReference type="ChEBI" id="CHEBI:17122"/>
        <dbReference type="ChEBI" id="CHEBI:173083"/>
        <dbReference type="EC" id="4.1.3.3"/>
    </reaction>
</comment>
<sequence>MLSRFLAVFCIALNLGVTRGDQPVFPRGKVEAFREANKITSTMIAVYTPLTQDGTLDVTNIPAYAKFVAARNITNVLPAGSNGESLSLSVNERKALAEAWAAAAPPLGIKVYMHIGSESLVESQELAAHAASLNSSIAGLVCMAPVYFKPTVGTLHDFLAAVASHAPQLPFWFYHFPDGTGVLPGQAHTLLEMADKSGKIPNLMGIKFTDYNLMDFQLCLQVGSGYNMLFGRDEEALAALLLGADAAVSSTVGYSPTLRDAILLWNRGDRKGAVSAQMRNAKLCSFFAQYESDAKNVQKSLMKVVGMDVGPSRLPKQDLSSAELKSLQVKLSSLNLLDADVRTSAAHSTV</sequence>
<evidence type="ECO:0000313" key="12">
    <source>
        <dbReference type="EMBL" id="KAK3250546.1"/>
    </source>
</evidence>
<comment type="pathway">
    <text evidence="8">Amino-acid biosynthesis; L-lysine biosynthesis via DAP pathway; (S)-tetrahydrodipicolinate from L-aspartate: step 3/4.</text>
</comment>
<evidence type="ECO:0000256" key="5">
    <source>
        <dbReference type="ARBA" id="ARBA00023239"/>
    </source>
</evidence>
<dbReference type="GO" id="GO:0008840">
    <property type="term" value="F:4-hydroxy-tetrahydrodipicolinate synthase activity"/>
    <property type="evidence" value="ECO:0007669"/>
    <property type="project" value="UniProtKB-EC"/>
</dbReference>
<dbReference type="PIRSF" id="PIRSF001365">
    <property type="entry name" value="DHDPS"/>
    <property type="match status" value="1"/>
</dbReference>
<keyword evidence="4" id="KW-0963">Cytoplasm</keyword>
<feature type="signal peptide" evidence="11">
    <location>
        <begin position="1"/>
        <end position="20"/>
    </location>
</feature>
<feature type="active site" description="Schiff-base intermediate with substrate" evidence="9">
    <location>
        <position position="207"/>
    </location>
</feature>
<keyword evidence="13" id="KW-1185">Reference proteome</keyword>
<evidence type="ECO:0000313" key="13">
    <source>
        <dbReference type="Proteomes" id="UP001190700"/>
    </source>
</evidence>
<evidence type="ECO:0000256" key="10">
    <source>
        <dbReference type="PIRSR" id="PIRSR001365-2"/>
    </source>
</evidence>
<comment type="pathway">
    <text evidence="2">Amino-sugar metabolism; N-acetylneuraminate degradation.</text>
</comment>
<proteinExistence type="inferred from homology"/>
<accession>A0AAE0C8S1</accession>
<reference evidence="12 13" key="1">
    <citation type="journal article" date="2015" name="Genome Biol. Evol.">
        <title>Comparative Genomics of a Bacterivorous Green Alga Reveals Evolutionary Causalities and Consequences of Phago-Mixotrophic Mode of Nutrition.</title>
        <authorList>
            <person name="Burns J.A."/>
            <person name="Paasch A."/>
            <person name="Narechania A."/>
            <person name="Kim E."/>
        </authorList>
    </citation>
    <scope>NUCLEOTIDE SEQUENCE [LARGE SCALE GENOMIC DNA]</scope>
    <source>
        <strain evidence="12 13">PLY_AMNH</strain>
    </source>
</reference>
<evidence type="ECO:0000256" key="7">
    <source>
        <dbReference type="ARBA" id="ARBA00044906"/>
    </source>
</evidence>
<comment type="similarity">
    <text evidence="3">Belongs to the DapA family. NanA subfamily.</text>
</comment>
<protein>
    <recommendedName>
        <fullName evidence="8">4-hydroxy-tetrahydrodipicolinate synthase</fullName>
        <shortName evidence="8">HTPA synthase</shortName>
        <ecNumber evidence="8">4.3.3.7</ecNumber>
    </recommendedName>
</protein>
<dbReference type="EC" id="4.3.3.7" evidence="8"/>
<keyword evidence="11" id="KW-0732">Signal</keyword>
<dbReference type="InterPro" id="IPR002220">
    <property type="entry name" value="DapA-like"/>
</dbReference>
<comment type="catalytic activity">
    <reaction evidence="8">
        <text>L-aspartate 4-semialdehyde + pyruvate = (2S,4S)-4-hydroxy-2,3,4,5-tetrahydrodipicolinate + H2O + H(+)</text>
        <dbReference type="Rhea" id="RHEA:34171"/>
        <dbReference type="ChEBI" id="CHEBI:15361"/>
        <dbReference type="ChEBI" id="CHEBI:15377"/>
        <dbReference type="ChEBI" id="CHEBI:15378"/>
        <dbReference type="ChEBI" id="CHEBI:67139"/>
        <dbReference type="ChEBI" id="CHEBI:537519"/>
        <dbReference type="EC" id="4.3.3.7"/>
    </reaction>
</comment>
<evidence type="ECO:0000256" key="4">
    <source>
        <dbReference type="ARBA" id="ARBA00022490"/>
    </source>
</evidence>
<evidence type="ECO:0000256" key="8">
    <source>
        <dbReference type="PIRNR" id="PIRNR001365"/>
    </source>
</evidence>
<evidence type="ECO:0000256" key="2">
    <source>
        <dbReference type="ARBA" id="ARBA00004878"/>
    </source>
</evidence>
<dbReference type="InterPro" id="IPR013785">
    <property type="entry name" value="Aldolase_TIM"/>
</dbReference>
<gene>
    <name evidence="12" type="ORF">CYMTET_40078</name>
</gene>
<feature type="binding site" evidence="10">
    <location>
        <position position="248"/>
    </location>
    <ligand>
        <name>pyruvate</name>
        <dbReference type="ChEBI" id="CHEBI:15361"/>
    </ligand>
</feature>
<comment type="subcellular location">
    <subcellularLocation>
        <location evidence="1">Cytoplasm</location>
    </subcellularLocation>
</comment>
<dbReference type="SMART" id="SM01130">
    <property type="entry name" value="DHDPS"/>
    <property type="match status" value="1"/>
</dbReference>
<evidence type="ECO:0000256" key="6">
    <source>
        <dbReference type="ARBA" id="ARBA00023277"/>
    </source>
</evidence>
<dbReference type="SUPFAM" id="SSF51569">
    <property type="entry name" value="Aldolase"/>
    <property type="match status" value="1"/>
</dbReference>
<dbReference type="PANTHER" id="PTHR12128:SF21">
    <property type="entry name" value="N-ACETYLNEURAMINATE LYASE"/>
    <property type="match status" value="1"/>
</dbReference>
<evidence type="ECO:0000256" key="9">
    <source>
        <dbReference type="PIRSR" id="PIRSR001365-1"/>
    </source>
</evidence>
<dbReference type="Gene3D" id="3.20.20.70">
    <property type="entry name" value="Aldolase class I"/>
    <property type="match status" value="1"/>
</dbReference>
<dbReference type="PRINTS" id="PR00146">
    <property type="entry name" value="DHPICSNTHASE"/>
</dbReference>
<dbReference type="EMBL" id="LGRX02026639">
    <property type="protein sequence ID" value="KAK3250546.1"/>
    <property type="molecule type" value="Genomic_DNA"/>
</dbReference>